<evidence type="ECO:0000256" key="3">
    <source>
        <dbReference type="ARBA" id="ARBA00022691"/>
    </source>
</evidence>
<keyword evidence="6" id="KW-0411">Iron-sulfur</keyword>
<accession>A0ABN6VWY0</accession>
<keyword evidence="3" id="KW-0949">S-adenosyl-L-methionine</keyword>
<protein>
    <submittedName>
        <fullName evidence="8">Radical SAM/SPASM domain-containing protein</fullName>
    </submittedName>
</protein>
<gene>
    <name evidence="8" type="ORF">GURASL_24490</name>
</gene>
<evidence type="ECO:0000259" key="7">
    <source>
        <dbReference type="PROSITE" id="PS51918"/>
    </source>
</evidence>
<keyword evidence="9" id="KW-1185">Reference proteome</keyword>
<evidence type="ECO:0000256" key="2">
    <source>
        <dbReference type="ARBA" id="ARBA00022485"/>
    </source>
</evidence>
<dbReference type="Proteomes" id="UP001317705">
    <property type="component" value="Chromosome"/>
</dbReference>
<comment type="cofactor">
    <cofactor evidence="1">
        <name>[4Fe-4S] cluster</name>
        <dbReference type="ChEBI" id="CHEBI:49883"/>
    </cofactor>
</comment>
<evidence type="ECO:0000256" key="5">
    <source>
        <dbReference type="ARBA" id="ARBA00023004"/>
    </source>
</evidence>
<dbReference type="NCBIfam" id="TIGR04280">
    <property type="entry name" value="geopep_mat_rSAM"/>
    <property type="match status" value="1"/>
</dbReference>
<dbReference type="SFLD" id="SFLDG01067">
    <property type="entry name" value="SPASM/twitch_domain_containing"/>
    <property type="match status" value="1"/>
</dbReference>
<evidence type="ECO:0000313" key="9">
    <source>
        <dbReference type="Proteomes" id="UP001317705"/>
    </source>
</evidence>
<dbReference type="RefSeq" id="WP_281999652.1">
    <property type="nucleotide sequence ID" value="NZ_AP027151.1"/>
</dbReference>
<dbReference type="EMBL" id="AP027151">
    <property type="protein sequence ID" value="BDV43526.1"/>
    <property type="molecule type" value="Genomic_DNA"/>
</dbReference>
<dbReference type="SFLD" id="SFLDG01386">
    <property type="entry name" value="main_SPASM_domain-containing"/>
    <property type="match status" value="1"/>
</dbReference>
<evidence type="ECO:0000256" key="4">
    <source>
        <dbReference type="ARBA" id="ARBA00022723"/>
    </source>
</evidence>
<dbReference type="InterPro" id="IPR058240">
    <property type="entry name" value="rSAM_sf"/>
</dbReference>
<dbReference type="Pfam" id="PF04055">
    <property type="entry name" value="Radical_SAM"/>
    <property type="match status" value="1"/>
</dbReference>
<dbReference type="InterPro" id="IPR013785">
    <property type="entry name" value="Aldolase_TIM"/>
</dbReference>
<dbReference type="PROSITE" id="PS51918">
    <property type="entry name" value="RADICAL_SAM"/>
    <property type="match status" value="1"/>
</dbReference>
<dbReference type="SFLD" id="SFLDS00029">
    <property type="entry name" value="Radical_SAM"/>
    <property type="match status" value="1"/>
</dbReference>
<evidence type="ECO:0000313" key="8">
    <source>
        <dbReference type="EMBL" id="BDV43526.1"/>
    </source>
</evidence>
<dbReference type="SUPFAM" id="SSF102114">
    <property type="entry name" value="Radical SAM enzymes"/>
    <property type="match status" value="1"/>
</dbReference>
<dbReference type="InterPro" id="IPR026322">
    <property type="entry name" value="Geopep_mat_rSAM"/>
</dbReference>
<proteinExistence type="predicted"/>
<name>A0ABN6VWY0_9BACT</name>
<dbReference type="InterPro" id="IPR023867">
    <property type="entry name" value="Sulphatase_maturase_rSAM"/>
</dbReference>
<dbReference type="InterPro" id="IPR007197">
    <property type="entry name" value="rSAM"/>
</dbReference>
<dbReference type="SFLD" id="SFLDG01384">
    <property type="entry name" value="thioether_bond_formation_requi"/>
    <property type="match status" value="1"/>
</dbReference>
<dbReference type="Gene3D" id="3.20.20.70">
    <property type="entry name" value="Aldolase class I"/>
    <property type="match status" value="1"/>
</dbReference>
<reference evidence="8 9" key="1">
    <citation type="submission" date="2022-12" db="EMBL/GenBank/DDBJ databases">
        <title>Polyphasic characterization of Geotalea uranireducens NIT-SL11 newly isolated from a complex of sewage sludge and microbially reduced graphene oxide.</title>
        <authorList>
            <person name="Xie L."/>
            <person name="Yoshida N."/>
            <person name="Meng L."/>
        </authorList>
    </citation>
    <scope>NUCLEOTIDE SEQUENCE [LARGE SCALE GENOMIC DNA]</scope>
    <source>
        <strain evidence="8 9">NIT-SL11</strain>
    </source>
</reference>
<dbReference type="PANTHER" id="PTHR43787:SF3">
    <property type="entry name" value="ARYLSULFATASE REGULATORY PROTEIN"/>
    <property type="match status" value="1"/>
</dbReference>
<dbReference type="NCBIfam" id="TIGR04085">
    <property type="entry name" value="rSAM_more_4Fe4S"/>
    <property type="match status" value="1"/>
</dbReference>
<evidence type="ECO:0000256" key="6">
    <source>
        <dbReference type="ARBA" id="ARBA00023014"/>
    </source>
</evidence>
<organism evidence="8 9">
    <name type="scientific">Geotalea uraniireducens</name>
    <dbReference type="NCBI Taxonomy" id="351604"/>
    <lineage>
        <taxon>Bacteria</taxon>
        <taxon>Pseudomonadati</taxon>
        <taxon>Thermodesulfobacteriota</taxon>
        <taxon>Desulfuromonadia</taxon>
        <taxon>Geobacterales</taxon>
        <taxon>Geobacteraceae</taxon>
        <taxon>Geotalea</taxon>
    </lineage>
</organism>
<feature type="domain" description="Radical SAM core" evidence="7">
    <location>
        <begin position="80"/>
        <end position="309"/>
    </location>
</feature>
<keyword evidence="2" id="KW-0004">4Fe-4S</keyword>
<dbReference type="InterPro" id="IPR023885">
    <property type="entry name" value="4Fe4S-binding_SPASM_dom"/>
</dbReference>
<keyword evidence="5" id="KW-0408">Iron</keyword>
<dbReference type="CDD" id="cd01335">
    <property type="entry name" value="Radical_SAM"/>
    <property type="match status" value="1"/>
</dbReference>
<evidence type="ECO:0000256" key="1">
    <source>
        <dbReference type="ARBA" id="ARBA00001966"/>
    </source>
</evidence>
<sequence length="435" mass="48707">MKLSPYVKIYPYPDKPGYLLLYATRRGASILVKEAVLQAIEDGSLAEADRETLRKLGFLTADPAEEKAEMLTVLEEADRHRQTFSAVVILNLDCNLACTYCYEGSLKGKRYMAAETADRLVTFLEQKHLARGMDLNIHFHGGEPLLGTRLIESISTRLGSAAAAVQRRFGFTLITNGTLLSRETVELLRPLGLSGAKVTIDGPREVHDRFRPFRSGKGSFDLILGNLKDVCDLIPVQIGGNYTQETYREFPRLLDNLIEEGLTPDRISLVKFDPVNKVVDDRLPPDFNQGCISLSEPWLVEASLFLREEILKRGFATPKMEPHACMIGSSEELVINYDGSFYKCPAFVGMDGFAVGDLWSGVQECRESHCLDSWKNDECLECAYLPICFGGCRLFRLLKTGSITGVDCKKEYYDAALGELLQQDIRHRPKTDKGR</sequence>
<dbReference type="PANTHER" id="PTHR43787">
    <property type="entry name" value="FEMO COFACTOR BIOSYNTHESIS PROTEIN NIFB-RELATED"/>
    <property type="match status" value="1"/>
</dbReference>
<keyword evidence="4" id="KW-0479">Metal-binding</keyword>